<dbReference type="Proteomes" id="UP000006764">
    <property type="component" value="Chromosome"/>
</dbReference>
<dbReference type="Pfam" id="PF12146">
    <property type="entry name" value="Hydrolase_4"/>
    <property type="match status" value="1"/>
</dbReference>
<dbReference type="InterPro" id="IPR022742">
    <property type="entry name" value="Hydrolase_4"/>
</dbReference>
<dbReference type="AlphaFoldDB" id="A0A0B4XFC3"/>
<evidence type="ECO:0000313" key="3">
    <source>
        <dbReference type="Proteomes" id="UP000006764"/>
    </source>
</evidence>
<name>A0A0B4XFC3_9GAMM</name>
<dbReference type="Gene3D" id="3.40.50.1820">
    <property type="entry name" value="alpha/beta hydrolase"/>
    <property type="match status" value="1"/>
</dbReference>
<dbReference type="KEGG" id="apac:S7S_01600"/>
<dbReference type="PANTHER" id="PTHR12277">
    <property type="entry name" value="ALPHA/BETA HYDROLASE DOMAIN-CONTAINING PROTEIN"/>
    <property type="match status" value="1"/>
</dbReference>
<reference evidence="2 3" key="1">
    <citation type="journal article" date="2012" name="J. Bacteriol.">
        <title>Genome sequence of an alkane-degrading bacterium, Alcanivorax pacificus type strain W11-5, isolated from deep sea sediment.</title>
        <authorList>
            <person name="Lai Q."/>
            <person name="Shao Z."/>
        </authorList>
    </citation>
    <scope>NUCLEOTIDE SEQUENCE [LARGE SCALE GENOMIC DNA]</scope>
    <source>
        <strain evidence="2 3">W11-5</strain>
    </source>
</reference>
<dbReference type="HOGENOM" id="CLU_029375_2_1_6"/>
<dbReference type="EMBL" id="CP004387">
    <property type="protein sequence ID" value="AJD46744.1"/>
    <property type="molecule type" value="Genomic_DNA"/>
</dbReference>
<proteinExistence type="predicted"/>
<organism evidence="2 3">
    <name type="scientific">Isoalcanivorax pacificus W11-5</name>
    <dbReference type="NCBI Taxonomy" id="391936"/>
    <lineage>
        <taxon>Bacteria</taxon>
        <taxon>Pseudomonadati</taxon>
        <taxon>Pseudomonadota</taxon>
        <taxon>Gammaproteobacteria</taxon>
        <taxon>Oceanospirillales</taxon>
        <taxon>Alcanivoracaceae</taxon>
        <taxon>Isoalcanivorax</taxon>
    </lineage>
</organism>
<sequence length="258" mass="28620">MKPWVQNPARQGLAYEDIVLIHPDGLRLHGWWLPAQTEQVAGTVYFLHGNAQNISTHLMNVAWLPAQGYQVFLIDYRGYGLSEGKAKLPDTLDDIQLGLDWLQASGRVQGPLVVFGQSLGASMTIPVLAREQNAGRFDCAMFEAGFTGFRHITRDVMQRSWLLWPFSFVVAPMVTTRWDPVDHIAALAPAPVLILHSREDSIIPFAEGERLYAAAAEPKEFQGLLGAHIVASQDPSVRQRLVQFMTQRCDAQSASAAD</sequence>
<evidence type="ECO:0000313" key="2">
    <source>
        <dbReference type="EMBL" id="AJD46744.1"/>
    </source>
</evidence>
<dbReference type="PANTHER" id="PTHR12277:SF81">
    <property type="entry name" value="PROTEIN ABHD13"/>
    <property type="match status" value="1"/>
</dbReference>
<accession>A0A0B4XFC3</accession>
<keyword evidence="2" id="KW-0449">Lipoprotein</keyword>
<dbReference type="InterPro" id="IPR029058">
    <property type="entry name" value="AB_hydrolase_fold"/>
</dbReference>
<feature type="domain" description="Serine aminopeptidase S33" evidence="1">
    <location>
        <begin position="39"/>
        <end position="151"/>
    </location>
</feature>
<dbReference type="SUPFAM" id="SSF53474">
    <property type="entry name" value="alpha/beta-Hydrolases"/>
    <property type="match status" value="1"/>
</dbReference>
<protein>
    <submittedName>
        <fullName evidence="2">Lipoprotein</fullName>
    </submittedName>
</protein>
<gene>
    <name evidence="2" type="ORF">S7S_01600</name>
</gene>
<dbReference type="STRING" id="391936.S7S_01600"/>
<keyword evidence="3" id="KW-1185">Reference proteome</keyword>
<evidence type="ECO:0000259" key="1">
    <source>
        <dbReference type="Pfam" id="PF12146"/>
    </source>
</evidence>